<dbReference type="Pfam" id="PF13401">
    <property type="entry name" value="AAA_22"/>
    <property type="match status" value="1"/>
</dbReference>
<dbReference type="InterPro" id="IPR003593">
    <property type="entry name" value="AAA+_ATPase"/>
</dbReference>
<dbReference type="CDD" id="cd00009">
    <property type="entry name" value="AAA"/>
    <property type="match status" value="1"/>
</dbReference>
<sequence length="302" mass="32527">MYLDQFGLTESPFSLTPDTQFFFNKLSYRSALNMLVSAIKNNEGFVKIVGEVGTGKTLLSRKLLAQLDESFHVITIANSYLTPNELKGLVAQEIGAHTKPDMPAYQLMSSIYRALLELVKKGKQVVLVVDEAQAMPRDTLEALRLLSNMETDKHKLMQTVLIGQPELDQLLARADLRQLSQRIAFSATLSPLSSAGVAEYVDFRLDSAGAKSELFSGPAKRLLYLASGGVPRLVNLLAHKGLIAAASAGVQKVGYRHVRAAINDSPEAKPLGRAIALGGLWLLPLAGAGAGVMASIQLGTLL</sequence>
<dbReference type="eggNOG" id="COG3267">
    <property type="taxonomic scope" value="Bacteria"/>
</dbReference>
<dbReference type="OrthoDB" id="9780149at2"/>
<dbReference type="AlphaFoldDB" id="K4KVT9"/>
<dbReference type="PANTHER" id="PTHR35894">
    <property type="entry name" value="GENERAL SECRETION PATHWAY PROTEIN A-RELATED"/>
    <property type="match status" value="1"/>
</dbReference>
<protein>
    <submittedName>
        <fullName evidence="2">MSHA biogenesis protein, MshM</fullName>
    </submittedName>
</protein>
<organism evidence="2 3">
    <name type="scientific">Simiduia agarivorans (strain DSM 21679 / JCM 13881 / BCRC 17597 / SA1)</name>
    <dbReference type="NCBI Taxonomy" id="1117647"/>
    <lineage>
        <taxon>Bacteria</taxon>
        <taxon>Pseudomonadati</taxon>
        <taxon>Pseudomonadota</taxon>
        <taxon>Gammaproteobacteria</taxon>
        <taxon>Cellvibrionales</taxon>
        <taxon>Cellvibrionaceae</taxon>
        <taxon>Simiduia</taxon>
    </lineage>
</organism>
<dbReference type="GO" id="GO:0016887">
    <property type="term" value="F:ATP hydrolysis activity"/>
    <property type="evidence" value="ECO:0007669"/>
    <property type="project" value="InterPro"/>
</dbReference>
<name>K4KVT9_SIMAS</name>
<evidence type="ECO:0000259" key="1">
    <source>
        <dbReference type="SMART" id="SM00382"/>
    </source>
</evidence>
<dbReference type="STRING" id="1117647.M5M_04250"/>
<gene>
    <name evidence="2" type="ordered locus">M5M_04250</name>
</gene>
<dbReference type="SUPFAM" id="SSF52540">
    <property type="entry name" value="P-loop containing nucleoside triphosphate hydrolases"/>
    <property type="match status" value="1"/>
</dbReference>
<dbReference type="InterPro" id="IPR027417">
    <property type="entry name" value="P-loop_NTPase"/>
</dbReference>
<dbReference type="InterPro" id="IPR049945">
    <property type="entry name" value="AAA_22"/>
</dbReference>
<evidence type="ECO:0000313" key="2">
    <source>
        <dbReference type="EMBL" id="AFU98057.1"/>
    </source>
</evidence>
<dbReference type="PANTHER" id="PTHR35894:SF7">
    <property type="entry name" value="GENERAL SECRETION PATHWAY PROTEIN A-RELATED"/>
    <property type="match status" value="1"/>
</dbReference>
<keyword evidence="3" id="KW-1185">Reference proteome</keyword>
<dbReference type="SMART" id="SM00382">
    <property type="entry name" value="AAA"/>
    <property type="match status" value="1"/>
</dbReference>
<dbReference type="InterPro" id="IPR052026">
    <property type="entry name" value="ExeA_AAA_ATPase_DNA-bind"/>
</dbReference>
<dbReference type="RefSeq" id="WP_015046230.1">
    <property type="nucleotide sequence ID" value="NC_018868.3"/>
</dbReference>
<dbReference type="KEGG" id="saga:M5M_04250"/>
<dbReference type="EMBL" id="CP003746">
    <property type="protein sequence ID" value="AFU98057.1"/>
    <property type="molecule type" value="Genomic_DNA"/>
</dbReference>
<dbReference type="Proteomes" id="UP000000466">
    <property type="component" value="Chromosome"/>
</dbReference>
<dbReference type="Gene3D" id="3.40.50.300">
    <property type="entry name" value="P-loop containing nucleotide triphosphate hydrolases"/>
    <property type="match status" value="1"/>
</dbReference>
<evidence type="ECO:0000313" key="3">
    <source>
        <dbReference type="Proteomes" id="UP000000466"/>
    </source>
</evidence>
<feature type="domain" description="AAA+ ATPase" evidence="1">
    <location>
        <begin position="42"/>
        <end position="184"/>
    </location>
</feature>
<accession>K4KVT9</accession>
<dbReference type="HOGENOM" id="CLU_024125_3_0_6"/>
<reference evidence="2 3" key="1">
    <citation type="journal article" date="2013" name="Genome Announc.">
        <title>Complete genome sequence of Simiduia agarivorans SA1(T), a marine bacterium able to degrade a variety of polysaccharides.</title>
        <authorList>
            <person name="Lin S.Y."/>
            <person name="Shieh W.Y."/>
            <person name="Chen J.S."/>
            <person name="Tang S.L."/>
        </authorList>
    </citation>
    <scope>NUCLEOTIDE SEQUENCE [LARGE SCALE GENOMIC DNA]</scope>
    <source>
        <strain evidence="3">DSM 21679 / JCM 13881 / BCRC 17597 / SA1</strain>
    </source>
</reference>
<proteinExistence type="predicted"/>